<feature type="region of interest" description="Disordered" evidence="1">
    <location>
        <begin position="1"/>
        <end position="20"/>
    </location>
</feature>
<protein>
    <submittedName>
        <fullName evidence="2">Uncharacterized protein</fullName>
    </submittedName>
</protein>
<gene>
    <name evidence="2" type="ORF">SUGI_1503760</name>
</gene>
<reference evidence="2" key="1">
    <citation type="submission" date="2022-12" db="EMBL/GenBank/DDBJ databases">
        <title>Chromosome-Level Genome Assembly of Japanese Cedar (Cryptomeriajaponica D. Don).</title>
        <authorList>
            <person name="Fujino T."/>
            <person name="Yamaguchi K."/>
            <person name="Yokoyama T."/>
            <person name="Hamanaka T."/>
            <person name="Harazono Y."/>
            <person name="Kamada H."/>
            <person name="Kobayashi W."/>
            <person name="Ujino-Ihara T."/>
            <person name="Uchiyama K."/>
            <person name="Matsumoto A."/>
            <person name="Izuno A."/>
            <person name="Tsumura Y."/>
            <person name="Toyoda A."/>
            <person name="Shigenobu S."/>
            <person name="Moriguchi Y."/>
            <person name="Ueno S."/>
            <person name="Kasahara M."/>
        </authorList>
    </citation>
    <scope>NUCLEOTIDE SEQUENCE</scope>
</reference>
<comment type="caution">
    <text evidence="2">The sequence shown here is derived from an EMBL/GenBank/DDBJ whole genome shotgun (WGS) entry which is preliminary data.</text>
</comment>
<evidence type="ECO:0000313" key="2">
    <source>
        <dbReference type="EMBL" id="GLJ59344.1"/>
    </source>
</evidence>
<evidence type="ECO:0000313" key="3">
    <source>
        <dbReference type="Proteomes" id="UP001234787"/>
    </source>
</evidence>
<dbReference type="Proteomes" id="UP001234787">
    <property type="component" value="Unassembled WGS sequence"/>
</dbReference>
<evidence type="ECO:0000256" key="1">
    <source>
        <dbReference type="SAM" id="MobiDB-lite"/>
    </source>
</evidence>
<keyword evidence="3" id="KW-1185">Reference proteome</keyword>
<name>A0AAD3NT04_CRYJA</name>
<feature type="compositionally biased region" description="Basic and acidic residues" evidence="1">
    <location>
        <begin position="1"/>
        <end position="11"/>
    </location>
</feature>
<proteinExistence type="predicted"/>
<dbReference type="AlphaFoldDB" id="A0AAD3NT04"/>
<organism evidence="2 3">
    <name type="scientific">Cryptomeria japonica</name>
    <name type="common">Japanese cedar</name>
    <name type="synonym">Cupressus japonica</name>
    <dbReference type="NCBI Taxonomy" id="3369"/>
    <lineage>
        <taxon>Eukaryota</taxon>
        <taxon>Viridiplantae</taxon>
        <taxon>Streptophyta</taxon>
        <taxon>Embryophyta</taxon>
        <taxon>Tracheophyta</taxon>
        <taxon>Spermatophyta</taxon>
        <taxon>Pinopsida</taxon>
        <taxon>Pinidae</taxon>
        <taxon>Conifers II</taxon>
        <taxon>Cupressales</taxon>
        <taxon>Cupressaceae</taxon>
        <taxon>Cryptomeria</taxon>
    </lineage>
</organism>
<dbReference type="EMBL" id="BSEH01000842">
    <property type="protein sequence ID" value="GLJ59344.1"/>
    <property type="molecule type" value="Genomic_DNA"/>
</dbReference>
<accession>A0AAD3NT04</accession>
<sequence length="226" mass="24855">MHATAKNDADGRMNPPHPFSGKQYIMLPIDSRGISSEVSRIGDRMFPWAVSSRSLSKTIWLVKLVVYVTGPDPFGRSGREGLSNREWWVSTHHFGHSDKSDNAIPGGVEIRALDPFVGPGGISCDAGLGFGEPTGRSSAFSIGNSLFFAPAVALPWLHLRNTPPRRSISLYSPQSELDAEPALYHGFTPVESRIPVVPVEMSPSFGRSACYERRLYLSLIIRCMVR</sequence>